<evidence type="ECO:0000313" key="2">
    <source>
        <dbReference type="EMBL" id="MFC6892942.1"/>
    </source>
</evidence>
<dbReference type="PROSITE" id="PS00018">
    <property type="entry name" value="EF_HAND_1"/>
    <property type="match status" value="1"/>
</dbReference>
<dbReference type="InterPro" id="IPR027056">
    <property type="entry name" value="Gluconate_2DH_su3"/>
</dbReference>
<dbReference type="Pfam" id="PF13618">
    <property type="entry name" value="Gluconate_2-dh3"/>
    <property type="match status" value="1"/>
</dbReference>
<proteinExistence type="predicted"/>
<organism evidence="2 3">
    <name type="scientific">Halopenitus salinus</name>
    <dbReference type="NCBI Taxonomy" id="1198295"/>
    <lineage>
        <taxon>Archaea</taxon>
        <taxon>Methanobacteriati</taxon>
        <taxon>Methanobacteriota</taxon>
        <taxon>Stenosarchaea group</taxon>
        <taxon>Halobacteria</taxon>
        <taxon>Halobacteriales</taxon>
        <taxon>Haloferacaceae</taxon>
        <taxon>Halopenitus</taxon>
    </lineage>
</organism>
<feature type="non-terminal residue" evidence="2">
    <location>
        <position position="1"/>
    </location>
</feature>
<feature type="region of interest" description="Disordered" evidence="1">
    <location>
        <begin position="138"/>
        <end position="157"/>
    </location>
</feature>
<dbReference type="RefSeq" id="WP_379744013.1">
    <property type="nucleotide sequence ID" value="NZ_JBHSXL010000009.1"/>
</dbReference>
<dbReference type="Proteomes" id="UP001596296">
    <property type="component" value="Unassembled WGS sequence"/>
</dbReference>
<dbReference type="EMBL" id="JBHSXL010000009">
    <property type="protein sequence ID" value="MFC6892942.1"/>
    <property type="molecule type" value="Genomic_DNA"/>
</dbReference>
<dbReference type="InterPro" id="IPR018247">
    <property type="entry name" value="EF_Hand_1_Ca_BS"/>
</dbReference>
<reference evidence="2 3" key="1">
    <citation type="journal article" date="2019" name="Int. J. Syst. Evol. Microbiol.">
        <title>The Global Catalogue of Microorganisms (GCM) 10K type strain sequencing project: providing services to taxonomists for standard genome sequencing and annotation.</title>
        <authorList>
            <consortium name="The Broad Institute Genomics Platform"/>
            <consortium name="The Broad Institute Genome Sequencing Center for Infectious Disease"/>
            <person name="Wu L."/>
            <person name="Ma J."/>
        </authorList>
    </citation>
    <scope>NUCLEOTIDE SEQUENCE [LARGE SCALE GENOMIC DNA]</scope>
    <source>
        <strain evidence="2 3">SKJ47</strain>
    </source>
</reference>
<comment type="caution">
    <text evidence="2">The sequence shown here is derived from an EMBL/GenBank/DDBJ whole genome shotgun (WGS) entry which is preliminary data.</text>
</comment>
<accession>A0ABD5UXR9</accession>
<sequence length="157" mass="17205">DRDGSGHDETDRDGSDRLSDAELVDAFVAVAEIVYPSEVSGIEEFVGSFLDGRLDREDHAESLRTVAGELDRRAEEWHGDRIVALSTADRDRLLREVGAHTAEEAPDGTFAERVRYYVVNELLLALYASPTGGKLVGIENPQGHPGGHDTYTRGPTR</sequence>
<protein>
    <submittedName>
        <fullName evidence="2">Gluconate 2-dehydrogenase subunit 3 family protein</fullName>
    </submittedName>
</protein>
<evidence type="ECO:0000313" key="3">
    <source>
        <dbReference type="Proteomes" id="UP001596296"/>
    </source>
</evidence>
<gene>
    <name evidence="2" type="ORF">ACFQE9_10040</name>
</gene>
<dbReference type="AlphaFoldDB" id="A0ABD5UXR9"/>
<keyword evidence="3" id="KW-1185">Reference proteome</keyword>
<evidence type="ECO:0000256" key="1">
    <source>
        <dbReference type="SAM" id="MobiDB-lite"/>
    </source>
</evidence>
<name>A0ABD5UXR9_9EURY</name>